<proteinExistence type="predicted"/>
<dbReference type="OrthoDB" id="9836716at2"/>
<protein>
    <submittedName>
        <fullName evidence="1">Uncharacterized protein</fullName>
    </submittedName>
</protein>
<evidence type="ECO:0000313" key="1">
    <source>
        <dbReference type="EMBL" id="MRD48879.1"/>
    </source>
</evidence>
<comment type="caution">
    <text evidence="1">The sequence shown here is derived from an EMBL/GenBank/DDBJ whole genome shotgun (WGS) entry which is preliminary data.</text>
</comment>
<dbReference type="AlphaFoldDB" id="A0A844BBC3"/>
<dbReference type="RefSeq" id="WP_153586192.1">
    <property type="nucleotide sequence ID" value="NZ_WJBU01000016.1"/>
</dbReference>
<sequence length="1137" mass="122260">MTWDRCKRTFYGSLGVIVAAQSRSSASSARRNELDLGRVQPACRPNGDRSIGRRVLRAFRRQRNGPVPGAQPLAPAPDASVLAGARIVSAEQAKLRLMQAELARALPMLHARADADCQARADAIAGRLVALEQLCVAAGEPGLFIERILSELRNRWADVPLSQALAQVDAFVLELATCLGKNPPGEKPAREEIARAAIILAMPGLHSIDEDGPPHDRLTRLKNNQMLIDVAQQLAALDVVFAFEDKPAKDGKRIPRPGYAFDRLFSALCNHARILELGRDEGSVEHALSGLEVMIGTLSDSIGPNRDGYELNALIGIDTSLDMTIASLRIDRVTAVMVAHPHPSDGTVSAADAAKDLVERECELARARNRLMRAFDRAGVKRPAEVLRGLKMDPALVAGLARQLGKKAKQVGLAIMGVYLREQDIGACESGKRMLRCIEAAKAASSKRIEQGNLSSTQVWSQRNFLRAIEPRANALRPCDDLPEELVASLDMIGISPNHVLQLEKQGLSSAAEAYATLEVLQKSLDGWVADGGMRHMESQGLLDMLRTRRQEERAVTLGETMFANLLQPDGLLPSQKSTRVRRDLARAAVLHLIPDAMKPPPGLVGSPLPLFARFRPDAAAVQAVLAEWGVAEDLTKEIELAVQDDVTHTTLALWADEAGVLPEDKAAPPKRVDFEGDRAARSALVDSLADVKIGSRVKMTAVKRVKLSAGLLGDTVGVNVRASAARMRGVDFGNPGDPGGSWEIVLRSGGDFKIGADATLPLLALPSAVGVKVGPTASADVSAQAFNGVVLRCKTQQAYQRVAKAIVLNPSIDFAALEDVDSIMFLHDVQGAAELGAGVQAIVKPGSGELDWGSAASSRALLGARAGGNIGVQHTRTIYENNKGHIQRDETVAFGRLAATASIGMAVKVEGQDMPGLVVPAVELNAKVEMLSKERLRLFAGPDGKVLDAEAFNQSYVGGGDSAVDQVKKLGGPVFERTMEYFERESPAVYRNIVELISDVRANELTSLAWQLDRRAGFAQGNALVERSNAVRDHRVHAGGDKGGIRADRAEAARLKREANAIFRNKQNYNIARVADIAVVDTVQTKSYLFGLFESSQTVYAEALPVEIKLYAQDLLNLAVRARKEIGLGVGQESSS</sequence>
<dbReference type="Proteomes" id="UP000487350">
    <property type="component" value="Unassembled WGS sequence"/>
</dbReference>
<reference evidence="1 2" key="1">
    <citation type="submission" date="2019-11" db="EMBL/GenBank/DDBJ databases">
        <title>Caenimonas koreensis gen. nov., sp. nov., isolated from activated sludge.</title>
        <authorList>
            <person name="Seung H.R."/>
        </authorList>
    </citation>
    <scope>NUCLEOTIDE SEQUENCE [LARGE SCALE GENOMIC DNA]</scope>
    <source>
        <strain evidence="1 2">EMB320</strain>
    </source>
</reference>
<accession>A0A844BBC3</accession>
<name>A0A844BBC3_9BURK</name>
<gene>
    <name evidence="1" type="ORF">GHT07_16450</name>
</gene>
<dbReference type="EMBL" id="WJBU01000016">
    <property type="protein sequence ID" value="MRD48879.1"/>
    <property type="molecule type" value="Genomic_DNA"/>
</dbReference>
<organism evidence="1 2">
    <name type="scientific">Caenimonas koreensis DSM 17982</name>
    <dbReference type="NCBI Taxonomy" id="1121255"/>
    <lineage>
        <taxon>Bacteria</taxon>
        <taxon>Pseudomonadati</taxon>
        <taxon>Pseudomonadota</taxon>
        <taxon>Betaproteobacteria</taxon>
        <taxon>Burkholderiales</taxon>
        <taxon>Comamonadaceae</taxon>
        <taxon>Caenimonas</taxon>
    </lineage>
</organism>
<keyword evidence="2" id="KW-1185">Reference proteome</keyword>
<evidence type="ECO:0000313" key="2">
    <source>
        <dbReference type="Proteomes" id="UP000487350"/>
    </source>
</evidence>